<dbReference type="AlphaFoldDB" id="A0AA40ENM3"/>
<feature type="active site" evidence="5">
    <location>
        <position position="256"/>
    </location>
</feature>
<dbReference type="EMBL" id="JAUKUD010000005">
    <property type="protein sequence ID" value="KAK0742656.1"/>
    <property type="molecule type" value="Genomic_DNA"/>
</dbReference>
<dbReference type="FunFam" id="3.40.605.10:FF:000007">
    <property type="entry name" value="NAD/NADP-dependent betaine aldehyde dehydrogenase"/>
    <property type="match status" value="1"/>
</dbReference>
<evidence type="ECO:0000256" key="1">
    <source>
        <dbReference type="ARBA" id="ARBA00009986"/>
    </source>
</evidence>
<proteinExistence type="inferred from homology"/>
<dbReference type="PROSITE" id="PS00687">
    <property type="entry name" value="ALDEHYDE_DEHYDR_GLU"/>
    <property type="match status" value="1"/>
</dbReference>
<evidence type="ECO:0000256" key="5">
    <source>
        <dbReference type="PROSITE-ProRule" id="PRU10007"/>
    </source>
</evidence>
<dbReference type="PROSITE" id="PS00070">
    <property type="entry name" value="ALDEHYDE_DEHYDR_CYS"/>
    <property type="match status" value="1"/>
</dbReference>
<evidence type="ECO:0000256" key="2">
    <source>
        <dbReference type="ARBA" id="ARBA00023002"/>
    </source>
</evidence>
<dbReference type="InterPro" id="IPR015590">
    <property type="entry name" value="Aldehyde_DH_dom"/>
</dbReference>
<dbReference type="Gene3D" id="3.40.309.10">
    <property type="entry name" value="Aldehyde Dehydrogenase, Chain A, domain 2"/>
    <property type="match status" value="1"/>
</dbReference>
<evidence type="ECO:0000259" key="7">
    <source>
        <dbReference type="Pfam" id="PF00171"/>
    </source>
</evidence>
<protein>
    <recommendedName>
        <fullName evidence="3">aldehyde dehydrogenase (NAD(+))</fullName>
        <ecNumber evidence="3">1.2.1.3</ecNumber>
    </recommendedName>
</protein>
<evidence type="ECO:0000313" key="8">
    <source>
        <dbReference type="EMBL" id="KAK0742656.1"/>
    </source>
</evidence>
<dbReference type="Gene3D" id="3.40.605.10">
    <property type="entry name" value="Aldehyde Dehydrogenase, Chain A, domain 1"/>
    <property type="match status" value="1"/>
</dbReference>
<reference evidence="8" key="1">
    <citation type="submission" date="2023-06" db="EMBL/GenBank/DDBJ databases">
        <title>Genome-scale phylogeny and comparative genomics of the fungal order Sordariales.</title>
        <authorList>
            <consortium name="Lawrence Berkeley National Laboratory"/>
            <person name="Hensen N."/>
            <person name="Bonometti L."/>
            <person name="Westerberg I."/>
            <person name="Brannstrom I.O."/>
            <person name="Guillou S."/>
            <person name="Cros-Aarteil S."/>
            <person name="Calhoun S."/>
            <person name="Haridas S."/>
            <person name="Kuo A."/>
            <person name="Mondo S."/>
            <person name="Pangilinan J."/>
            <person name="Riley R."/>
            <person name="LaButti K."/>
            <person name="Andreopoulos B."/>
            <person name="Lipzen A."/>
            <person name="Chen C."/>
            <person name="Yanf M."/>
            <person name="Daum C."/>
            <person name="Ng V."/>
            <person name="Clum A."/>
            <person name="Steindorff A."/>
            <person name="Ohm R."/>
            <person name="Martin F."/>
            <person name="Silar P."/>
            <person name="Natvig D."/>
            <person name="Lalanne C."/>
            <person name="Gautier V."/>
            <person name="Ament-velasquez S.L."/>
            <person name="Kruys A."/>
            <person name="Hutchinson M.I."/>
            <person name="Powell A.J."/>
            <person name="Barry K."/>
            <person name="Miller A.N."/>
            <person name="Grigoriev I.V."/>
            <person name="Debuchy R."/>
            <person name="Gladieux P."/>
            <person name="Thoren M.H."/>
            <person name="Johannesson H."/>
        </authorList>
    </citation>
    <scope>NUCLEOTIDE SEQUENCE</scope>
    <source>
        <strain evidence="8">SMH3187-1</strain>
    </source>
</reference>
<comment type="caution">
    <text evidence="8">The sequence shown here is derived from an EMBL/GenBank/DDBJ whole genome shotgun (WGS) entry which is preliminary data.</text>
</comment>
<dbReference type="InterPro" id="IPR016163">
    <property type="entry name" value="Ald_DH_C"/>
</dbReference>
<keyword evidence="9" id="KW-1185">Reference proteome</keyword>
<sequence length="489" mass="51959">MDTTMDVDGILRPRMLINGELVEASDKATFPVYNPTTREISAHVPEATQADTNHAVASALAAFPSWSALDPTARSAPLRRLAALITQHSATLARLEAISMGLPTSAFHYAHTCASLFAHYAEAWPRIQGHSSLNTPGHLTLTLRQPFGVAALILPWNAGVHFLGAKAAPALMAGCTVVLKGSEKAPLAVARIAELVVEAGFPPGVFNVLSGHGMPCGATLSEHVDVRVLSFTGSARTGRAIQEAAARTNLKKVVLELGGKSPALVFADADVDKAARQTARSVLVNSGQVCMANTRVYVQRGVREAFLERFVEVFRAVKTGNPVLEGTEQGPQADGVQYGIVMGYIDGAKQGGGKVLTGGEGRLESTGGYFVEPTVFVDVPEDDRITKEEVFGPVVVINTFDTEAEAIAKANDTEFGLYASVYTRDISRAIRVAKAIESGYVAVNCTSPLTGRDLPFGGYKGSGQGREGLLYSMENFLETKSVIIQIDSE</sequence>
<name>A0AA40ENM3_9PEZI</name>
<dbReference type="InterPro" id="IPR016162">
    <property type="entry name" value="Ald_DH_N"/>
</dbReference>
<gene>
    <name evidence="8" type="ORF">B0T18DRAFT_447580</name>
</gene>
<dbReference type="InterPro" id="IPR016160">
    <property type="entry name" value="Ald_DH_CS_CYS"/>
</dbReference>
<dbReference type="GO" id="GO:0004029">
    <property type="term" value="F:aldehyde dehydrogenase (NAD+) activity"/>
    <property type="evidence" value="ECO:0007669"/>
    <property type="project" value="UniProtKB-EC"/>
</dbReference>
<dbReference type="Proteomes" id="UP001172155">
    <property type="component" value="Unassembled WGS sequence"/>
</dbReference>
<evidence type="ECO:0000313" key="9">
    <source>
        <dbReference type="Proteomes" id="UP001172155"/>
    </source>
</evidence>
<keyword evidence="2 6" id="KW-0560">Oxidoreductase</keyword>
<comment type="similarity">
    <text evidence="1 6">Belongs to the aldehyde dehydrogenase family.</text>
</comment>
<evidence type="ECO:0000256" key="4">
    <source>
        <dbReference type="ARBA" id="ARBA00049194"/>
    </source>
</evidence>
<dbReference type="FunFam" id="3.40.309.10:FF:000012">
    <property type="entry name" value="Betaine aldehyde dehydrogenase"/>
    <property type="match status" value="1"/>
</dbReference>
<feature type="domain" description="Aldehyde dehydrogenase" evidence="7">
    <location>
        <begin position="24"/>
        <end position="482"/>
    </location>
</feature>
<dbReference type="PANTHER" id="PTHR11699">
    <property type="entry name" value="ALDEHYDE DEHYDROGENASE-RELATED"/>
    <property type="match status" value="1"/>
</dbReference>
<dbReference type="EC" id="1.2.1.3" evidence="3"/>
<evidence type="ECO:0000256" key="3">
    <source>
        <dbReference type="ARBA" id="ARBA00024226"/>
    </source>
</evidence>
<dbReference type="InterPro" id="IPR029510">
    <property type="entry name" value="Ald_DH_CS_GLU"/>
</dbReference>
<dbReference type="InterPro" id="IPR016161">
    <property type="entry name" value="Ald_DH/histidinol_DH"/>
</dbReference>
<evidence type="ECO:0000256" key="6">
    <source>
        <dbReference type="RuleBase" id="RU003345"/>
    </source>
</evidence>
<dbReference type="Pfam" id="PF00171">
    <property type="entry name" value="Aldedh"/>
    <property type="match status" value="1"/>
</dbReference>
<accession>A0AA40ENM3</accession>
<comment type="catalytic activity">
    <reaction evidence="4">
        <text>an aldehyde + NAD(+) + H2O = a carboxylate + NADH + 2 H(+)</text>
        <dbReference type="Rhea" id="RHEA:16185"/>
        <dbReference type="ChEBI" id="CHEBI:15377"/>
        <dbReference type="ChEBI" id="CHEBI:15378"/>
        <dbReference type="ChEBI" id="CHEBI:17478"/>
        <dbReference type="ChEBI" id="CHEBI:29067"/>
        <dbReference type="ChEBI" id="CHEBI:57540"/>
        <dbReference type="ChEBI" id="CHEBI:57945"/>
        <dbReference type="EC" id="1.2.1.3"/>
    </reaction>
</comment>
<organism evidence="8 9">
    <name type="scientific">Schizothecium vesticola</name>
    <dbReference type="NCBI Taxonomy" id="314040"/>
    <lineage>
        <taxon>Eukaryota</taxon>
        <taxon>Fungi</taxon>
        <taxon>Dikarya</taxon>
        <taxon>Ascomycota</taxon>
        <taxon>Pezizomycotina</taxon>
        <taxon>Sordariomycetes</taxon>
        <taxon>Sordariomycetidae</taxon>
        <taxon>Sordariales</taxon>
        <taxon>Schizotheciaceae</taxon>
        <taxon>Schizothecium</taxon>
    </lineage>
</organism>
<dbReference type="SUPFAM" id="SSF53720">
    <property type="entry name" value="ALDH-like"/>
    <property type="match status" value="1"/>
</dbReference>